<keyword evidence="5" id="KW-1185">Reference proteome</keyword>
<keyword evidence="3" id="KW-0732">Signal</keyword>
<feature type="region of interest" description="Disordered" evidence="1">
    <location>
        <begin position="224"/>
        <end position="298"/>
    </location>
</feature>
<name>A0ABQ0MDQ8_MYCCL</name>
<keyword evidence="2" id="KW-0472">Membrane</keyword>
<proteinExistence type="predicted"/>
<feature type="signal peptide" evidence="3">
    <location>
        <begin position="1"/>
        <end position="22"/>
    </location>
</feature>
<feature type="transmembrane region" description="Helical" evidence="2">
    <location>
        <begin position="190"/>
        <end position="213"/>
    </location>
</feature>
<sequence length="390" mass="41130">MRSGFLAFLLVLLPALARSSHGQTREMYFLPNSTTLFSWTFIFASFSRAIALQFDAIGGPFSEGKAVSVSWVLNGSEPAAGWQLWFVGTGQGLFLENIAPTVVSTVVPFPGFNGTFDAMSGVATLATSAPVTALGAPSIPPTSSQAASSTSSSSRSELQATSSTSSQTLPPANTPGTGLSSSNGNGVATLLGIIVGALAVTAIIVILLVVFHVQRRHRLRAERGDDDYPFAPGLQARSRQASRSARRTASSRTGTPRRFRTTSASSSTLTSEPSNPTSPSAYSPTTPGPRNDTLAVTASPTMEIPMTASRRDAYLSAQISRLESAEVRQSRLSMGERSVRFSMLSTVPSTRTIGTTTQSPASEVASPLRFNNRQSVLQSPAVPIVEVPPW</sequence>
<feature type="chain" id="PRO_5046022733" description="Mid2 domain-containing protein" evidence="3">
    <location>
        <begin position="23"/>
        <end position="390"/>
    </location>
</feature>
<dbReference type="EMBL" id="DF849942">
    <property type="protein sequence ID" value="GAT60311.1"/>
    <property type="molecule type" value="Genomic_DNA"/>
</dbReference>
<dbReference type="Proteomes" id="UP000815677">
    <property type="component" value="Unassembled WGS sequence"/>
</dbReference>
<organism evidence="4 5">
    <name type="scientific">Mycena chlorophos</name>
    <name type="common">Agaric fungus</name>
    <name type="synonym">Agaricus chlorophos</name>
    <dbReference type="NCBI Taxonomy" id="658473"/>
    <lineage>
        <taxon>Eukaryota</taxon>
        <taxon>Fungi</taxon>
        <taxon>Dikarya</taxon>
        <taxon>Basidiomycota</taxon>
        <taxon>Agaricomycotina</taxon>
        <taxon>Agaricomycetes</taxon>
        <taxon>Agaricomycetidae</taxon>
        <taxon>Agaricales</taxon>
        <taxon>Marasmiineae</taxon>
        <taxon>Mycenaceae</taxon>
        <taxon>Mycena</taxon>
    </lineage>
</organism>
<feature type="compositionally biased region" description="Low complexity" evidence="1">
    <location>
        <begin position="235"/>
        <end position="253"/>
    </location>
</feature>
<evidence type="ECO:0000313" key="5">
    <source>
        <dbReference type="Proteomes" id="UP000815677"/>
    </source>
</evidence>
<evidence type="ECO:0000256" key="3">
    <source>
        <dbReference type="SAM" id="SignalP"/>
    </source>
</evidence>
<evidence type="ECO:0000256" key="2">
    <source>
        <dbReference type="SAM" id="Phobius"/>
    </source>
</evidence>
<feature type="compositionally biased region" description="Low complexity" evidence="1">
    <location>
        <begin position="261"/>
        <end position="289"/>
    </location>
</feature>
<evidence type="ECO:0008006" key="6">
    <source>
        <dbReference type="Google" id="ProtNLM"/>
    </source>
</evidence>
<keyword evidence="2" id="KW-1133">Transmembrane helix</keyword>
<gene>
    <name evidence="4" type="ORF">MCHLO_16458</name>
</gene>
<accession>A0ABQ0MDQ8</accession>
<keyword evidence="2" id="KW-0812">Transmembrane</keyword>
<feature type="compositionally biased region" description="Low complexity" evidence="1">
    <location>
        <begin position="141"/>
        <end position="171"/>
    </location>
</feature>
<evidence type="ECO:0000256" key="1">
    <source>
        <dbReference type="SAM" id="MobiDB-lite"/>
    </source>
</evidence>
<reference evidence="4" key="1">
    <citation type="submission" date="2014-09" db="EMBL/GenBank/DDBJ databases">
        <title>Genome sequence of the luminous mushroom Mycena chlorophos for searching fungal bioluminescence genes.</title>
        <authorList>
            <person name="Tanaka Y."/>
            <person name="Kasuga D."/>
            <person name="Oba Y."/>
            <person name="Hase S."/>
            <person name="Sato K."/>
            <person name="Oba Y."/>
            <person name="Sakakibara Y."/>
        </authorList>
    </citation>
    <scope>NUCLEOTIDE SEQUENCE</scope>
</reference>
<evidence type="ECO:0000313" key="4">
    <source>
        <dbReference type="EMBL" id="GAT60311.1"/>
    </source>
</evidence>
<feature type="region of interest" description="Disordered" evidence="1">
    <location>
        <begin position="136"/>
        <end position="180"/>
    </location>
</feature>
<protein>
    <recommendedName>
        <fullName evidence="6">Mid2 domain-containing protein</fullName>
    </recommendedName>
</protein>